<sequence>MSKYLKNASNYHKKVGKVLYEMFNTSDIEQEKNMYIENITTIDRAKKMRVDFFVKPFNLAIEVDGEQHFKPIAFSNSITYEDFEQTIFRDKLKEQICAQNSWELLRIPYWKCDTEKNIAALIMQKIKELIEKGVTYNASFGNRSRNRKTGVCNNKHNTRNKNTRSVRNDRNALKNNH</sequence>
<evidence type="ECO:0008006" key="2">
    <source>
        <dbReference type="Google" id="ProtNLM"/>
    </source>
</evidence>
<evidence type="ECO:0000313" key="1">
    <source>
        <dbReference type="EMBL" id="OQB39975.1"/>
    </source>
</evidence>
<organism evidence="1">
    <name type="scientific">candidate division CPR1 bacterium ADurb.Bin160</name>
    <dbReference type="NCBI Taxonomy" id="1852826"/>
    <lineage>
        <taxon>Bacteria</taxon>
        <taxon>candidate division CPR1</taxon>
    </lineage>
</organism>
<dbReference type="Proteomes" id="UP000485621">
    <property type="component" value="Unassembled WGS sequence"/>
</dbReference>
<proteinExistence type="predicted"/>
<reference evidence="1" key="1">
    <citation type="submission" date="2017-02" db="EMBL/GenBank/DDBJ databases">
        <title>Delving into the versatile metabolic prowess of the omnipresent phylum Bacteroidetes.</title>
        <authorList>
            <person name="Nobu M.K."/>
            <person name="Mei R."/>
            <person name="Narihiro T."/>
            <person name="Kuroda K."/>
            <person name="Liu W.-T."/>
        </authorList>
    </citation>
    <scope>NUCLEOTIDE SEQUENCE</scope>
    <source>
        <strain evidence="1">ADurb.Bin160</strain>
    </source>
</reference>
<protein>
    <recommendedName>
        <fullName evidence="2">DUF559 domain-containing protein</fullName>
    </recommendedName>
</protein>
<name>A0A1V5ZIA7_9BACT</name>
<dbReference type="EMBL" id="MWDB01000063">
    <property type="protein sequence ID" value="OQB39975.1"/>
    <property type="molecule type" value="Genomic_DNA"/>
</dbReference>
<dbReference type="InterPro" id="IPR011335">
    <property type="entry name" value="Restrct_endonuc-II-like"/>
</dbReference>
<comment type="caution">
    <text evidence="1">The sequence shown here is derived from an EMBL/GenBank/DDBJ whole genome shotgun (WGS) entry which is preliminary data.</text>
</comment>
<accession>A0A1V5ZIA7</accession>
<dbReference type="SUPFAM" id="SSF52980">
    <property type="entry name" value="Restriction endonuclease-like"/>
    <property type="match status" value="1"/>
</dbReference>
<dbReference type="Gene3D" id="3.40.960.10">
    <property type="entry name" value="VSR Endonuclease"/>
    <property type="match status" value="1"/>
</dbReference>
<gene>
    <name evidence="1" type="ORF">BWY04_01478</name>
</gene>
<dbReference type="AlphaFoldDB" id="A0A1V5ZIA7"/>